<reference evidence="2 3" key="1">
    <citation type="submission" date="2017-06" db="EMBL/GenBank/DDBJ databases">
        <title>Genome sequencing of cyanobaciteial culture collection at National Institute for Environmental Studies (NIES).</title>
        <authorList>
            <person name="Hirose Y."/>
            <person name="Shimura Y."/>
            <person name="Fujisawa T."/>
            <person name="Nakamura Y."/>
            <person name="Kawachi M."/>
        </authorList>
    </citation>
    <scope>NUCLEOTIDE SEQUENCE [LARGE SCALE GENOMIC DNA]</scope>
    <source>
        <strain evidence="2 3">NIES-37</strain>
    </source>
</reference>
<dbReference type="AlphaFoldDB" id="A0A1Z4N2Q8"/>
<dbReference type="Proteomes" id="UP000218785">
    <property type="component" value="Chromosome"/>
</dbReference>
<dbReference type="KEGG" id="ttq:NIES37_38940"/>
<dbReference type="InterPro" id="IPR001387">
    <property type="entry name" value="Cro/C1-type_HTH"/>
</dbReference>
<dbReference type="PROSITE" id="PS50943">
    <property type="entry name" value="HTH_CROC1"/>
    <property type="match status" value="1"/>
</dbReference>
<organism evidence="2 3">
    <name type="scientific">Tolypothrix tenuis PCC 7101</name>
    <dbReference type="NCBI Taxonomy" id="231146"/>
    <lineage>
        <taxon>Bacteria</taxon>
        <taxon>Bacillati</taxon>
        <taxon>Cyanobacteriota</taxon>
        <taxon>Cyanophyceae</taxon>
        <taxon>Nostocales</taxon>
        <taxon>Tolypothrichaceae</taxon>
        <taxon>Tolypothrix</taxon>
    </lineage>
</organism>
<gene>
    <name evidence="2" type="ORF">NIES37_38940</name>
</gene>
<keyword evidence="3" id="KW-1185">Reference proteome</keyword>
<dbReference type="Gene3D" id="1.10.260.40">
    <property type="entry name" value="lambda repressor-like DNA-binding domains"/>
    <property type="match status" value="1"/>
</dbReference>
<dbReference type="Pfam" id="PF13443">
    <property type="entry name" value="HTH_26"/>
    <property type="match status" value="1"/>
</dbReference>
<dbReference type="SMART" id="SM00530">
    <property type="entry name" value="HTH_XRE"/>
    <property type="match status" value="1"/>
</dbReference>
<evidence type="ECO:0000313" key="3">
    <source>
        <dbReference type="Proteomes" id="UP000218785"/>
    </source>
</evidence>
<dbReference type="GO" id="GO:0003677">
    <property type="term" value="F:DNA binding"/>
    <property type="evidence" value="ECO:0007669"/>
    <property type="project" value="UniProtKB-KW"/>
</dbReference>
<evidence type="ECO:0000313" key="2">
    <source>
        <dbReference type="EMBL" id="BAY99911.1"/>
    </source>
</evidence>
<dbReference type="EMBL" id="AP018248">
    <property type="protein sequence ID" value="BAY99911.1"/>
    <property type="molecule type" value="Genomic_DNA"/>
</dbReference>
<dbReference type="InterPro" id="IPR010982">
    <property type="entry name" value="Lambda_DNA-bd_dom_sf"/>
</dbReference>
<dbReference type="RefSeq" id="WP_045873477.1">
    <property type="nucleotide sequence ID" value="NZ_CAWNJS010000001.1"/>
</dbReference>
<dbReference type="SUPFAM" id="SSF47413">
    <property type="entry name" value="lambda repressor-like DNA-binding domains"/>
    <property type="match status" value="1"/>
</dbReference>
<dbReference type="CDD" id="cd00093">
    <property type="entry name" value="HTH_XRE"/>
    <property type="match status" value="1"/>
</dbReference>
<accession>A0A1Z4N2Q8</accession>
<sequence length="98" mass="10948">MTSLALMMNPPVPPKYTKRSDRKAVQNLKVKLRCKLQDLIDEHGLTRTALAEATGLTAGAIRGLCENTAKRYDADTITVLCVYFNCQISDFFELVPKD</sequence>
<protein>
    <submittedName>
        <fullName evidence="2">DNA-binding helix-turn-helix protein</fullName>
    </submittedName>
</protein>
<feature type="domain" description="HTH cro/C1-type" evidence="1">
    <location>
        <begin position="36"/>
        <end position="91"/>
    </location>
</feature>
<keyword evidence="2" id="KW-0238">DNA-binding</keyword>
<name>A0A1Z4N2Q8_9CYAN</name>
<proteinExistence type="predicted"/>
<evidence type="ECO:0000259" key="1">
    <source>
        <dbReference type="PROSITE" id="PS50943"/>
    </source>
</evidence>